<evidence type="ECO:0000313" key="1">
    <source>
        <dbReference type="EMBL" id="GGU72418.1"/>
    </source>
</evidence>
<reference evidence="2" key="4">
    <citation type="submission" date="2016-08" db="EMBL/GenBank/DDBJ databases">
        <title>Sequencing, Assembly and Comparative Genomics of S. aureofaciens ATCC 10762.</title>
        <authorList>
            <person name="Gradnigo J.S."/>
            <person name="Johnson N."/>
            <person name="Somerville G.A."/>
        </authorList>
    </citation>
    <scope>NUCLEOTIDE SEQUENCE [LARGE SCALE GENOMIC DNA]</scope>
    <source>
        <strain evidence="2">ATCC 10762</strain>
    </source>
</reference>
<keyword evidence="3" id="KW-1185">Reference proteome</keyword>
<dbReference type="EMBL" id="BMUB01000005">
    <property type="protein sequence ID" value="GGU72418.1"/>
    <property type="molecule type" value="Genomic_DNA"/>
</dbReference>
<dbReference type="Proteomes" id="UP000610124">
    <property type="component" value="Unassembled WGS sequence"/>
</dbReference>
<dbReference type="Gene3D" id="3.40.50.720">
    <property type="entry name" value="NAD(P)-binding Rossmann-like Domain"/>
    <property type="match status" value="1"/>
</dbReference>
<comment type="caution">
    <text evidence="2">The sequence shown here is derived from an EMBL/GenBank/DDBJ whole genome shotgun (WGS) entry which is preliminary data.</text>
</comment>
<accession>A0A1E7N094</accession>
<name>A0A1E7N094_KITAU</name>
<reference evidence="1" key="1">
    <citation type="journal article" date="2014" name="Int. J. Syst. Evol. Microbiol.">
        <title>Complete genome sequence of Corynebacterium casei LMG S-19264T (=DSM 44701T), isolated from a smear-ripened cheese.</title>
        <authorList>
            <consortium name="US DOE Joint Genome Institute (JGI-PGF)"/>
            <person name="Walter F."/>
            <person name="Albersmeier A."/>
            <person name="Kalinowski J."/>
            <person name="Ruckert C."/>
        </authorList>
    </citation>
    <scope>NUCLEOTIDE SEQUENCE</scope>
    <source>
        <strain evidence="1">JCM 4434</strain>
    </source>
</reference>
<protein>
    <recommendedName>
        <fullName evidence="4">Zinc-binding dehydrogenase</fullName>
    </recommendedName>
</protein>
<evidence type="ECO:0000313" key="3">
    <source>
        <dbReference type="Proteomes" id="UP000037395"/>
    </source>
</evidence>
<dbReference type="EMBL" id="JPRF03000054">
    <property type="protein sequence ID" value="OEV34096.1"/>
    <property type="molecule type" value="Genomic_DNA"/>
</dbReference>
<dbReference type="Proteomes" id="UP000037395">
    <property type="component" value="Unassembled WGS sequence"/>
</dbReference>
<reference evidence="1" key="5">
    <citation type="submission" date="2020-09" db="EMBL/GenBank/DDBJ databases">
        <authorList>
            <person name="Sun Q."/>
            <person name="Ohkuma M."/>
        </authorList>
    </citation>
    <scope>NUCLEOTIDE SEQUENCE</scope>
    <source>
        <strain evidence="1">JCM 4434</strain>
    </source>
</reference>
<reference evidence="3" key="3">
    <citation type="submission" date="2016-08" db="EMBL/GenBank/DDBJ databases">
        <title>Sequencing, assembly and comparative genomics of S. aureofaciens ATCC 10762.</title>
        <authorList>
            <person name="Gradnigo J.S."/>
            <person name="Johnson N."/>
            <person name="Somerville G.A."/>
        </authorList>
    </citation>
    <scope>NUCLEOTIDE SEQUENCE [LARGE SCALE GENOMIC DNA]</scope>
    <source>
        <strain evidence="3">ATCC 10762 / DSM 40127 / CCM 3239 / JCM 4008 / LMG 5968 / NBRC 12843 / NCIMB 8234 / A-377</strain>
    </source>
</reference>
<dbReference type="Gene3D" id="3.90.180.10">
    <property type="entry name" value="Medium-chain alcohol dehydrogenases, catalytic domain"/>
    <property type="match status" value="1"/>
</dbReference>
<accession>A0A8H9HKY0</accession>
<gene>
    <name evidence="1" type="ORF">GCM10010502_24980</name>
    <name evidence="2" type="ORF">HS99_0011720</name>
</gene>
<sequence length="91" mass="10006">MVYGNASQQDHVYEANQMWYTAKTVAGYNIGGLAGQQPDLVHGHLVEAARRLATGAVRIETTQLALEDAVKAHEILERRDSTGKFVLRVKA</sequence>
<dbReference type="Pfam" id="PF13602">
    <property type="entry name" value="ADH_zinc_N_2"/>
    <property type="match status" value="1"/>
</dbReference>
<reference evidence="2 3" key="2">
    <citation type="submission" date="2014-07" db="EMBL/GenBank/DDBJ databases">
        <authorList>
            <person name="Zhang J.E."/>
            <person name="Yang H."/>
            <person name="Guo J."/>
            <person name="Deng Z."/>
            <person name="Luo H."/>
            <person name="Luo M."/>
            <person name="Zhao B."/>
        </authorList>
    </citation>
    <scope>NUCLEOTIDE SEQUENCE [LARGE SCALE GENOMIC DNA]</scope>
    <source>
        <strain evidence="2">ATCC 10762</strain>
        <strain evidence="3">ATCC 10762 / DSM 40127 / CCM 3239 / JCM 4008 / LMG 5968 / NBRC 12843 / NCIMB 8234 / A-377</strain>
    </source>
</reference>
<dbReference type="AlphaFoldDB" id="A0A1E7N094"/>
<proteinExistence type="predicted"/>
<evidence type="ECO:0000313" key="2">
    <source>
        <dbReference type="EMBL" id="OEV34096.1"/>
    </source>
</evidence>
<organism evidence="2 3">
    <name type="scientific">Kitasatospora aureofaciens</name>
    <name type="common">Streptomyces aureofaciens</name>
    <dbReference type="NCBI Taxonomy" id="1894"/>
    <lineage>
        <taxon>Bacteria</taxon>
        <taxon>Bacillati</taxon>
        <taxon>Actinomycetota</taxon>
        <taxon>Actinomycetes</taxon>
        <taxon>Kitasatosporales</taxon>
        <taxon>Streptomycetaceae</taxon>
        <taxon>Kitasatospora</taxon>
    </lineage>
</organism>
<evidence type="ECO:0008006" key="4">
    <source>
        <dbReference type="Google" id="ProtNLM"/>
    </source>
</evidence>